<evidence type="ECO:0000313" key="2">
    <source>
        <dbReference type="Proteomes" id="UP000285961"/>
    </source>
</evidence>
<evidence type="ECO:0000313" key="1">
    <source>
        <dbReference type="EMBL" id="RJP69527.1"/>
    </source>
</evidence>
<organism evidence="1 2">
    <name type="scientific">Candidatus Abyssobacteria bacterium SURF_17</name>
    <dbReference type="NCBI Taxonomy" id="2093361"/>
    <lineage>
        <taxon>Bacteria</taxon>
        <taxon>Pseudomonadati</taxon>
        <taxon>Candidatus Hydrogenedentota</taxon>
        <taxon>Candidatus Abyssobacteria</taxon>
    </lineage>
</organism>
<gene>
    <name evidence="1" type="ORF">C4532_10835</name>
</gene>
<dbReference type="Proteomes" id="UP000285961">
    <property type="component" value="Unassembled WGS sequence"/>
</dbReference>
<protein>
    <submittedName>
        <fullName evidence="1">Uncharacterized protein</fullName>
    </submittedName>
</protein>
<sequence>MTKLRENNTLKTLKRETEAWKRHVERLRLNDRTRFVEWLSTVLTARELALIIDSELGRRALWEVYLREHYGP</sequence>
<accession>A0A419EXJ6</accession>
<reference evidence="1 2" key="1">
    <citation type="journal article" date="2017" name="ISME J.">
        <title>Energy and carbon metabolisms in a deep terrestrial subsurface fluid microbial community.</title>
        <authorList>
            <person name="Momper L."/>
            <person name="Jungbluth S.P."/>
            <person name="Lee M.D."/>
            <person name="Amend J.P."/>
        </authorList>
    </citation>
    <scope>NUCLEOTIDE SEQUENCE [LARGE SCALE GENOMIC DNA]</scope>
    <source>
        <strain evidence="1">SURF_17</strain>
    </source>
</reference>
<comment type="caution">
    <text evidence="1">The sequence shown here is derived from an EMBL/GenBank/DDBJ whole genome shotgun (WGS) entry which is preliminary data.</text>
</comment>
<dbReference type="EMBL" id="QZKI01000081">
    <property type="protein sequence ID" value="RJP69527.1"/>
    <property type="molecule type" value="Genomic_DNA"/>
</dbReference>
<name>A0A419EXJ6_9BACT</name>
<proteinExistence type="predicted"/>
<dbReference type="AlphaFoldDB" id="A0A419EXJ6"/>